<keyword evidence="4" id="KW-0234">DNA repair</keyword>
<dbReference type="InterPro" id="IPR043502">
    <property type="entry name" value="DNA/RNA_pol_sf"/>
</dbReference>
<evidence type="ECO:0000256" key="5">
    <source>
        <dbReference type="ARBA" id="ARBA00023236"/>
    </source>
</evidence>
<dbReference type="InterPro" id="IPR025188">
    <property type="entry name" value="DUF4113"/>
</dbReference>
<dbReference type="InterPro" id="IPR050116">
    <property type="entry name" value="DNA_polymerase-Y"/>
</dbReference>
<dbReference type="InterPro" id="IPR017961">
    <property type="entry name" value="DNA_pol_Y-fam_little_finger"/>
</dbReference>
<reference evidence="7 8" key="1">
    <citation type="submission" date="2019-04" db="EMBL/GenBank/DDBJ databases">
        <title>Lampropedia sp YIM MLB12 draf genome.</title>
        <authorList>
            <person name="Wang Y.-X."/>
        </authorList>
    </citation>
    <scope>NUCLEOTIDE SEQUENCE [LARGE SCALE GENOMIC DNA]</scope>
    <source>
        <strain evidence="7 8">YIM MLB12</strain>
    </source>
</reference>
<dbReference type="GO" id="GO:0006281">
    <property type="term" value="P:DNA repair"/>
    <property type="evidence" value="ECO:0007669"/>
    <property type="project" value="UniProtKB-KW"/>
</dbReference>
<dbReference type="RefSeq" id="WP_136405075.1">
    <property type="nucleotide sequence ID" value="NZ_SSWX01000002.1"/>
</dbReference>
<dbReference type="AlphaFoldDB" id="A0A4S5BUJ8"/>
<dbReference type="Pfam" id="PF13438">
    <property type="entry name" value="DUF4113"/>
    <property type="match status" value="1"/>
</dbReference>
<dbReference type="Gene3D" id="3.30.70.270">
    <property type="match status" value="1"/>
</dbReference>
<dbReference type="Pfam" id="PF11799">
    <property type="entry name" value="IMS_C"/>
    <property type="match status" value="1"/>
</dbReference>
<gene>
    <name evidence="7" type="ORF">E8K88_02585</name>
</gene>
<dbReference type="InterPro" id="IPR043128">
    <property type="entry name" value="Rev_trsase/Diguanyl_cyclase"/>
</dbReference>
<protein>
    <submittedName>
        <fullName evidence="7">Y-family DNA polymerase</fullName>
    </submittedName>
</protein>
<dbReference type="EMBL" id="SSWX01000002">
    <property type="protein sequence ID" value="THJ36169.1"/>
    <property type="molecule type" value="Genomic_DNA"/>
</dbReference>
<dbReference type="GO" id="GO:0003684">
    <property type="term" value="F:damaged DNA binding"/>
    <property type="evidence" value="ECO:0007669"/>
    <property type="project" value="InterPro"/>
</dbReference>
<evidence type="ECO:0000256" key="2">
    <source>
        <dbReference type="ARBA" id="ARBA00022763"/>
    </source>
</evidence>
<dbReference type="Gene3D" id="3.40.1170.60">
    <property type="match status" value="1"/>
</dbReference>
<dbReference type="OrthoDB" id="9808813at2"/>
<dbReference type="Gene3D" id="1.10.150.20">
    <property type="entry name" value="5' to 3' exonuclease, C-terminal subdomain"/>
    <property type="match status" value="1"/>
</dbReference>
<name>A0A4S5BUJ8_9BURK</name>
<comment type="caution">
    <text evidence="7">The sequence shown here is derived from an EMBL/GenBank/DDBJ whole genome shotgun (WGS) entry which is preliminary data.</text>
</comment>
<evidence type="ECO:0000256" key="1">
    <source>
        <dbReference type="ARBA" id="ARBA00010945"/>
    </source>
</evidence>
<dbReference type="GO" id="GO:0042276">
    <property type="term" value="P:error-prone translesion synthesis"/>
    <property type="evidence" value="ECO:0007669"/>
    <property type="project" value="TreeGrafter"/>
</dbReference>
<evidence type="ECO:0000256" key="4">
    <source>
        <dbReference type="ARBA" id="ARBA00023204"/>
    </source>
</evidence>
<evidence type="ECO:0000313" key="8">
    <source>
        <dbReference type="Proteomes" id="UP000306236"/>
    </source>
</evidence>
<keyword evidence="5" id="KW-0742">SOS response</keyword>
<evidence type="ECO:0000256" key="3">
    <source>
        <dbReference type="ARBA" id="ARBA00023199"/>
    </source>
</evidence>
<dbReference type="PANTHER" id="PTHR11076:SF34">
    <property type="entry name" value="PROTEIN UMUC"/>
    <property type="match status" value="1"/>
</dbReference>
<dbReference type="Proteomes" id="UP000306236">
    <property type="component" value="Unassembled WGS sequence"/>
</dbReference>
<dbReference type="CDD" id="cd01700">
    <property type="entry name" value="PolY_Pol_V_umuC"/>
    <property type="match status" value="1"/>
</dbReference>
<keyword evidence="2" id="KW-0227">DNA damage</keyword>
<evidence type="ECO:0000313" key="7">
    <source>
        <dbReference type="EMBL" id="THJ36169.1"/>
    </source>
</evidence>
<accession>A0A4S5BUJ8</accession>
<dbReference type="SUPFAM" id="SSF56672">
    <property type="entry name" value="DNA/RNA polymerases"/>
    <property type="match status" value="1"/>
</dbReference>
<proteinExistence type="inferred from homology"/>
<dbReference type="InterPro" id="IPR001126">
    <property type="entry name" value="UmuC"/>
</dbReference>
<dbReference type="GO" id="GO:0003887">
    <property type="term" value="F:DNA-directed DNA polymerase activity"/>
    <property type="evidence" value="ECO:0007669"/>
    <property type="project" value="TreeGrafter"/>
</dbReference>
<dbReference type="PANTHER" id="PTHR11076">
    <property type="entry name" value="DNA REPAIR POLYMERASE UMUC / TRANSFERASE FAMILY MEMBER"/>
    <property type="match status" value="1"/>
</dbReference>
<organism evidence="7 8">
    <name type="scientific">Lampropedia aestuarii</name>
    <dbReference type="NCBI Taxonomy" id="2562762"/>
    <lineage>
        <taxon>Bacteria</taxon>
        <taxon>Pseudomonadati</taxon>
        <taxon>Pseudomonadota</taxon>
        <taxon>Betaproteobacteria</taxon>
        <taxon>Burkholderiales</taxon>
        <taxon>Comamonadaceae</taxon>
        <taxon>Lampropedia</taxon>
    </lineage>
</organism>
<dbReference type="GO" id="GO:0009432">
    <property type="term" value="P:SOS response"/>
    <property type="evidence" value="ECO:0007669"/>
    <property type="project" value="UniProtKB-KW"/>
</dbReference>
<keyword evidence="3" id="KW-0741">SOS mutagenesis</keyword>
<dbReference type="GO" id="GO:0005829">
    <property type="term" value="C:cytosol"/>
    <property type="evidence" value="ECO:0007669"/>
    <property type="project" value="TreeGrafter"/>
</dbReference>
<comment type="similarity">
    <text evidence="1">Belongs to the DNA polymerase type-Y family.</text>
</comment>
<keyword evidence="8" id="KW-1185">Reference proteome</keyword>
<evidence type="ECO:0000259" key="6">
    <source>
        <dbReference type="PROSITE" id="PS50173"/>
    </source>
</evidence>
<sequence length="432" mass="47926">MFALVDGNNFYCSCERVFQPRLQGRPMVVLSNNDGCAIARSDESKQLGIKMGAPFFQIKDLERTAGLVALSANFTLYGDMSARMMSLAAEMGPEQEIYSIDESFIGLAGVRKTEITQRAWDTRTKILQWTGIPTCVGIGSTKTLAKLANYIAKTTDRKPGSYPVRLGKVCNLVDLNDRQRRLLYENTAIGEVWGIGRRISKQLESSGVETIWQFMQLDAGTVRSRWSVVLERTWRELHGQSCISIEEAAAKKEIAHTRSFGHPVTEITELASAITEFATRAAAKARKQNSNVGQVLVFARTSPFRVKDTQYSRSIVVPLSRPCADTLQITSAALAGLKRLYKPGINYCKAGVMLLDLQDAAIHQSELGLFDIEDAEKSKRLMKAIDAVTDRFGHGSIQLGAALLGKKKWEKRQERRTPHYTTSLAEVAIARA</sequence>
<feature type="domain" description="UmuC" evidence="6">
    <location>
        <begin position="2"/>
        <end position="196"/>
    </location>
</feature>
<dbReference type="Pfam" id="PF00817">
    <property type="entry name" value="IMS"/>
    <property type="match status" value="1"/>
</dbReference>
<dbReference type="PROSITE" id="PS50173">
    <property type="entry name" value="UMUC"/>
    <property type="match status" value="1"/>
</dbReference>